<keyword evidence="3 5" id="KW-0378">Hydrolase</keyword>
<keyword evidence="10" id="KW-1185">Reference proteome</keyword>
<feature type="signal peptide" evidence="7">
    <location>
        <begin position="1"/>
        <end position="28"/>
    </location>
</feature>
<dbReference type="PROSITE" id="PS50093">
    <property type="entry name" value="PKD"/>
    <property type="match status" value="2"/>
</dbReference>
<dbReference type="InterPro" id="IPR013783">
    <property type="entry name" value="Ig-like_fold"/>
</dbReference>
<protein>
    <submittedName>
        <fullName evidence="9">Subtilisin family serine protease</fullName>
    </submittedName>
</protein>
<dbReference type="Pfam" id="PF00082">
    <property type="entry name" value="Peptidase_S8"/>
    <property type="match status" value="1"/>
</dbReference>
<feature type="active site" description="Charge relay system" evidence="5">
    <location>
        <position position="213"/>
    </location>
</feature>
<feature type="domain" description="PKD" evidence="8">
    <location>
        <begin position="656"/>
        <end position="749"/>
    </location>
</feature>
<keyword evidence="4 5" id="KW-0720">Serine protease</keyword>
<dbReference type="PROSITE" id="PS00136">
    <property type="entry name" value="SUBTILASE_ASP"/>
    <property type="match status" value="1"/>
</dbReference>
<dbReference type="InterPro" id="IPR000601">
    <property type="entry name" value="PKD_dom"/>
</dbReference>
<accession>A0A4R7T692</accession>
<evidence type="ECO:0000256" key="7">
    <source>
        <dbReference type="SAM" id="SignalP"/>
    </source>
</evidence>
<evidence type="ECO:0000259" key="8">
    <source>
        <dbReference type="PROSITE" id="PS50093"/>
    </source>
</evidence>
<evidence type="ECO:0000256" key="3">
    <source>
        <dbReference type="ARBA" id="ARBA00022801"/>
    </source>
</evidence>
<sequence length="1012" mass="103701">MKVRRLFAAGVLALVTLAAATIQLPAAAQVAVQVSPGPDAQERQLMATAEQAGSVRVIVRVDQLSDKQEVLDNVDQGTVEQNQTYSSFPLLALDADEQAIQELAADPNVVSIQEDKVGSPTLASSIPFINADKVQQLGFTGSGQTVAILDTGIDRDHPFFAGRIVSEACYSSVSDAKTQASLCPNGTDTQTGAGAADAETAQCLNGTTNICRHGSHVAGIAAGNGAGVTGAPGNGVAPGANIIAIQIYHRVNSGCTGGSPCVQFFDSDFIKGMQRIYDLRNSFTIASANLSGGDTSNNTTNCDTSMDKAPIDLLLSVGITTTISAGNESHPAGVGSPGCISTAVTVGAISADASGNDVDSPANYSNRGPLLDLFAPGTSIRSSVPDDAWASLDGTSMAAPHVAGAIAALRSAYPTATAATLLSYLRDTGVDITYPTSGTTNATTPRIDLLAALQQGNNPPTVTADQSTVNVNEGTTATNSGGFGDPEGRAVTLTASSGVVTNAGGGRWTWSLATNDGPGQSGDVTVTATDDKGETATTTFHVTVANVAPAVTIDTGQPTTASEGSTFSVKAAFSDPGWADTYSATIDWGDGSTSSPSPTVTVQGPPVDRGEVTGSHEYADNGSYTVKVTVTDDDGGSSSASFAVQVSDVAPVVTIDPAQVKTITEGSVLATKASFSDPGWGDTYTSSLDWGFGAPSTGSLLLTNDGPPADRGDVTGNQAYGDNGSFTVGVKVTDDDGGTGTASFPLQVTNVAPTATIDEAGAQVVNGVPTFIAHSGQPVNFAGRSTDPGSDDLALSWNWGDGAPAPDVTTNYLVNPPETDPATSPSLQPRDVTDTKAHTFGSACSYDVGFGARDDDGGSGADAAKVIVTGNAHLTKIAPLWFLQTRPGLRIPPVDLPVSTINCYLQVVQHMSPVFSEVRDVSTMAKANAVLNIQLLNPKAEFDRQALTAWLNFADGSFDLGTRVDTNLDLRPDSTFGQVMTKAESIRLNPASTNAQLAQQTLLLEKLNTLGS</sequence>
<dbReference type="InterPro" id="IPR036852">
    <property type="entry name" value="Peptidase_S8/S53_dom_sf"/>
</dbReference>
<dbReference type="GO" id="GO:0006508">
    <property type="term" value="P:proteolysis"/>
    <property type="evidence" value="ECO:0007669"/>
    <property type="project" value="UniProtKB-KW"/>
</dbReference>
<evidence type="ECO:0000256" key="1">
    <source>
        <dbReference type="ARBA" id="ARBA00011073"/>
    </source>
</evidence>
<dbReference type="Gene3D" id="2.60.40.10">
    <property type="entry name" value="Immunoglobulins"/>
    <property type="match status" value="3"/>
</dbReference>
<evidence type="ECO:0000256" key="2">
    <source>
        <dbReference type="ARBA" id="ARBA00022670"/>
    </source>
</evidence>
<comment type="similarity">
    <text evidence="1 5 6">Belongs to the peptidase S8 family.</text>
</comment>
<dbReference type="SUPFAM" id="SSF52743">
    <property type="entry name" value="Subtilisin-like"/>
    <property type="match status" value="1"/>
</dbReference>
<dbReference type="InterPro" id="IPR035986">
    <property type="entry name" value="PKD_dom_sf"/>
</dbReference>
<keyword evidence="2 5" id="KW-0645">Protease</keyword>
<feature type="chain" id="PRO_5020490002" evidence="7">
    <location>
        <begin position="29"/>
        <end position="1012"/>
    </location>
</feature>
<dbReference type="PANTHER" id="PTHR43806:SF11">
    <property type="entry name" value="CEREVISIN-RELATED"/>
    <property type="match status" value="1"/>
</dbReference>
<evidence type="ECO:0000256" key="5">
    <source>
        <dbReference type="PROSITE-ProRule" id="PRU01240"/>
    </source>
</evidence>
<dbReference type="InterPro" id="IPR015500">
    <property type="entry name" value="Peptidase_S8_subtilisin-rel"/>
</dbReference>
<feature type="active site" description="Charge relay system" evidence="5">
    <location>
        <position position="396"/>
    </location>
</feature>
<reference evidence="9 10" key="1">
    <citation type="submission" date="2019-03" db="EMBL/GenBank/DDBJ databases">
        <title>Genomic Encyclopedia of Type Strains, Phase III (KMG-III): the genomes of soil and plant-associated and newly described type strains.</title>
        <authorList>
            <person name="Whitman W."/>
        </authorList>
    </citation>
    <scope>NUCLEOTIDE SEQUENCE [LARGE SCALE GENOMIC DNA]</scope>
    <source>
        <strain evidence="9 10">VKM Ac-2575</strain>
    </source>
</reference>
<feature type="domain" description="PKD" evidence="8">
    <location>
        <begin position="554"/>
        <end position="646"/>
    </location>
</feature>
<dbReference type="PRINTS" id="PR00723">
    <property type="entry name" value="SUBTILISIN"/>
</dbReference>
<evidence type="ECO:0000313" key="9">
    <source>
        <dbReference type="EMBL" id="TDU86577.1"/>
    </source>
</evidence>
<dbReference type="SUPFAM" id="SSF49299">
    <property type="entry name" value="PKD domain"/>
    <property type="match status" value="1"/>
</dbReference>
<dbReference type="PROSITE" id="PS51892">
    <property type="entry name" value="SUBTILASE"/>
    <property type="match status" value="1"/>
</dbReference>
<evidence type="ECO:0000256" key="4">
    <source>
        <dbReference type="ARBA" id="ARBA00022825"/>
    </source>
</evidence>
<dbReference type="PANTHER" id="PTHR43806">
    <property type="entry name" value="PEPTIDASE S8"/>
    <property type="match status" value="1"/>
</dbReference>
<gene>
    <name evidence="9" type="ORF">EV138_0087</name>
</gene>
<evidence type="ECO:0000313" key="10">
    <source>
        <dbReference type="Proteomes" id="UP000295151"/>
    </source>
</evidence>
<dbReference type="InterPro" id="IPR023827">
    <property type="entry name" value="Peptidase_S8_Asp-AS"/>
</dbReference>
<keyword evidence="7" id="KW-0732">Signal</keyword>
<dbReference type="RefSeq" id="WP_133976508.1">
    <property type="nucleotide sequence ID" value="NZ_SOCE01000001.1"/>
</dbReference>
<dbReference type="PROSITE" id="PS00138">
    <property type="entry name" value="SUBTILASE_SER"/>
    <property type="match status" value="1"/>
</dbReference>
<dbReference type="Proteomes" id="UP000295151">
    <property type="component" value="Unassembled WGS sequence"/>
</dbReference>
<dbReference type="PROSITE" id="PS00137">
    <property type="entry name" value="SUBTILASE_HIS"/>
    <property type="match status" value="1"/>
</dbReference>
<dbReference type="AlphaFoldDB" id="A0A4R7T692"/>
<dbReference type="GO" id="GO:0004252">
    <property type="term" value="F:serine-type endopeptidase activity"/>
    <property type="evidence" value="ECO:0007669"/>
    <property type="project" value="UniProtKB-UniRule"/>
</dbReference>
<dbReference type="InterPro" id="IPR022398">
    <property type="entry name" value="Peptidase_S8_His-AS"/>
</dbReference>
<dbReference type="CDD" id="cd00146">
    <property type="entry name" value="PKD"/>
    <property type="match status" value="1"/>
</dbReference>
<dbReference type="EMBL" id="SOCE01000001">
    <property type="protein sequence ID" value="TDU86577.1"/>
    <property type="molecule type" value="Genomic_DNA"/>
</dbReference>
<proteinExistence type="inferred from homology"/>
<name>A0A4R7T692_9ACTN</name>
<organism evidence="9 10">
    <name type="scientific">Kribbella voronezhensis</name>
    <dbReference type="NCBI Taxonomy" id="2512212"/>
    <lineage>
        <taxon>Bacteria</taxon>
        <taxon>Bacillati</taxon>
        <taxon>Actinomycetota</taxon>
        <taxon>Actinomycetes</taxon>
        <taxon>Propionibacteriales</taxon>
        <taxon>Kribbellaceae</taxon>
        <taxon>Kribbella</taxon>
    </lineage>
</organism>
<evidence type="ECO:0000256" key="6">
    <source>
        <dbReference type="RuleBase" id="RU003355"/>
    </source>
</evidence>
<dbReference type="InterPro" id="IPR050131">
    <property type="entry name" value="Peptidase_S8_subtilisin-like"/>
</dbReference>
<comment type="caution">
    <text evidence="9">The sequence shown here is derived from an EMBL/GenBank/DDBJ whole genome shotgun (WGS) entry which is preliminary data.</text>
</comment>
<feature type="active site" description="Charge relay system" evidence="5">
    <location>
        <position position="150"/>
    </location>
</feature>
<dbReference type="InterPro" id="IPR000209">
    <property type="entry name" value="Peptidase_S8/S53_dom"/>
</dbReference>
<dbReference type="GO" id="GO:0005975">
    <property type="term" value="P:carbohydrate metabolic process"/>
    <property type="evidence" value="ECO:0007669"/>
    <property type="project" value="UniProtKB-ARBA"/>
</dbReference>
<dbReference type="OrthoDB" id="9766923at2"/>
<dbReference type="InterPro" id="IPR023828">
    <property type="entry name" value="Peptidase_S8_Ser-AS"/>
</dbReference>
<dbReference type="Pfam" id="PF18911">
    <property type="entry name" value="PKD_4"/>
    <property type="match status" value="1"/>
</dbReference>
<dbReference type="Gene3D" id="3.40.50.200">
    <property type="entry name" value="Peptidase S8/S53 domain"/>
    <property type="match status" value="1"/>
</dbReference>
<dbReference type="Pfam" id="PF17963">
    <property type="entry name" value="Big_9"/>
    <property type="match status" value="1"/>
</dbReference>